<protein>
    <submittedName>
        <fullName evidence="1">Uncharacterized protein</fullName>
    </submittedName>
</protein>
<dbReference type="EMBL" id="JASBWS010000021">
    <property type="protein sequence ID" value="KAJ9110953.1"/>
    <property type="molecule type" value="Genomic_DNA"/>
</dbReference>
<name>A0ACC2WHK4_9TREE</name>
<evidence type="ECO:0000313" key="1">
    <source>
        <dbReference type="EMBL" id="KAJ9110953.1"/>
    </source>
</evidence>
<accession>A0ACC2WHK4</accession>
<dbReference type="Proteomes" id="UP001230649">
    <property type="component" value="Unassembled WGS sequence"/>
</dbReference>
<gene>
    <name evidence="1" type="ORF">QFC20_002719</name>
</gene>
<comment type="caution">
    <text evidence="1">The sequence shown here is derived from an EMBL/GenBank/DDBJ whole genome shotgun (WGS) entry which is preliminary data.</text>
</comment>
<keyword evidence="2" id="KW-1185">Reference proteome</keyword>
<sequence length="97" mass="11114">MKPTKRQKKSALDQKDTGTYESCAILRTPEDGSTGHKDVVRCIYHDVKGYAVDENSLTGEETSIEEEDDNMAVDEEERDETEVSESTMSDRRKRRRV</sequence>
<proteinExistence type="predicted"/>
<evidence type="ECO:0000313" key="2">
    <source>
        <dbReference type="Proteomes" id="UP001230649"/>
    </source>
</evidence>
<organism evidence="1 2">
    <name type="scientific">Naganishia adeliensis</name>
    <dbReference type="NCBI Taxonomy" id="92952"/>
    <lineage>
        <taxon>Eukaryota</taxon>
        <taxon>Fungi</taxon>
        <taxon>Dikarya</taxon>
        <taxon>Basidiomycota</taxon>
        <taxon>Agaricomycotina</taxon>
        <taxon>Tremellomycetes</taxon>
        <taxon>Filobasidiales</taxon>
        <taxon>Filobasidiaceae</taxon>
        <taxon>Naganishia</taxon>
    </lineage>
</organism>
<reference evidence="1" key="1">
    <citation type="submission" date="2023-04" db="EMBL/GenBank/DDBJ databases">
        <title>Draft Genome sequencing of Naganishia species isolated from polar environments using Oxford Nanopore Technology.</title>
        <authorList>
            <person name="Leo P."/>
            <person name="Venkateswaran K."/>
        </authorList>
    </citation>
    <scope>NUCLEOTIDE SEQUENCE</scope>
    <source>
        <strain evidence="1">MNA-CCFEE 5262</strain>
    </source>
</reference>